<evidence type="ECO:0000313" key="6">
    <source>
        <dbReference type="Proteomes" id="UP000005139"/>
    </source>
</evidence>
<feature type="domain" description="HTH arsR-type" evidence="4">
    <location>
        <begin position="1"/>
        <end position="95"/>
    </location>
</feature>
<sequence length="106" mass="11952">MEELVTKMTADFLKSLAHPARIRILKMLGPGERCVCDLSAEIDIEQSNLSQHLSILKKQGLIGSRKEGTKVIYRILYPSVLEVINLVEETLSQQISHSQSLLKHLK</sequence>
<evidence type="ECO:0000313" key="5">
    <source>
        <dbReference type="EMBL" id="EAX47641.1"/>
    </source>
</evidence>
<evidence type="ECO:0000256" key="2">
    <source>
        <dbReference type="ARBA" id="ARBA00023125"/>
    </source>
</evidence>
<dbReference type="GO" id="GO:0003700">
    <property type="term" value="F:DNA-binding transcription factor activity"/>
    <property type="evidence" value="ECO:0007669"/>
    <property type="project" value="InterPro"/>
</dbReference>
<dbReference type="CDD" id="cd00090">
    <property type="entry name" value="HTH_ARSR"/>
    <property type="match status" value="1"/>
</dbReference>
<comment type="caution">
    <text evidence="5">The sequence shown here is derived from an EMBL/GenBank/DDBJ whole genome shotgun (WGS) entry which is preliminary data.</text>
</comment>
<reference evidence="5 6" key="1">
    <citation type="submission" date="2007-01" db="EMBL/GenBank/DDBJ databases">
        <title>Annotation of the draft genome assembly of Thermosinus carboxydivorans Nor1.</title>
        <authorList>
            <consortium name="US DOE Joint Genome Institute (JGI-ORNL)"/>
            <person name="Larimer F."/>
            <person name="Land M."/>
            <person name="Hauser L."/>
        </authorList>
    </citation>
    <scope>NUCLEOTIDE SEQUENCE [LARGE SCALE GENOMIC DNA]</scope>
    <source>
        <strain evidence="5 6">Nor1</strain>
    </source>
</reference>
<gene>
    <name evidence="5" type="ORF">TcarDRAFT_1063</name>
</gene>
<dbReference type="Pfam" id="PF01022">
    <property type="entry name" value="HTH_5"/>
    <property type="match status" value="1"/>
</dbReference>
<dbReference type="Gene3D" id="1.10.10.10">
    <property type="entry name" value="Winged helix-like DNA-binding domain superfamily/Winged helix DNA-binding domain"/>
    <property type="match status" value="1"/>
</dbReference>
<dbReference type="InterPro" id="IPR011991">
    <property type="entry name" value="ArsR-like_HTH"/>
</dbReference>
<dbReference type="PROSITE" id="PS50987">
    <property type="entry name" value="HTH_ARSR_2"/>
    <property type="match status" value="1"/>
</dbReference>
<dbReference type="InterPro" id="IPR051011">
    <property type="entry name" value="Metal_resp_trans_reg"/>
</dbReference>
<dbReference type="SMART" id="SM00418">
    <property type="entry name" value="HTH_ARSR"/>
    <property type="match status" value="1"/>
</dbReference>
<dbReference type="PRINTS" id="PR00778">
    <property type="entry name" value="HTHARSR"/>
</dbReference>
<evidence type="ECO:0000256" key="1">
    <source>
        <dbReference type="ARBA" id="ARBA00023015"/>
    </source>
</evidence>
<accession>A1HQT0</accession>
<dbReference type="RefSeq" id="WP_007289370.1">
    <property type="nucleotide sequence ID" value="NZ_AAWL01000008.1"/>
</dbReference>
<keyword evidence="6" id="KW-1185">Reference proteome</keyword>
<dbReference type="eggNOG" id="COG0640">
    <property type="taxonomic scope" value="Bacteria"/>
</dbReference>
<dbReference type="PANTHER" id="PTHR43132:SF2">
    <property type="entry name" value="ARSENICAL RESISTANCE OPERON REPRESSOR ARSR-RELATED"/>
    <property type="match status" value="1"/>
</dbReference>
<dbReference type="NCBIfam" id="NF033788">
    <property type="entry name" value="HTH_metalloreg"/>
    <property type="match status" value="1"/>
</dbReference>
<name>A1HQT0_9FIRM</name>
<reference evidence="5 6" key="2">
    <citation type="submission" date="2007-01" db="EMBL/GenBank/DDBJ databases">
        <title>Sequencing of the draft genome and assembly of Thermosinus carboxydivorans Nor1.</title>
        <authorList>
            <consortium name="US DOE Joint Genome Institute (JGI-PGF)"/>
            <person name="Copeland A."/>
            <person name="Lucas S."/>
            <person name="Lapidus A."/>
            <person name="Barry K."/>
            <person name="Glavina del Rio T."/>
            <person name="Dalin E."/>
            <person name="Tice H."/>
            <person name="Bruce D."/>
            <person name="Pitluck S."/>
            <person name="Richardson P."/>
        </authorList>
    </citation>
    <scope>NUCLEOTIDE SEQUENCE [LARGE SCALE GENOMIC DNA]</scope>
    <source>
        <strain evidence="5 6">Nor1</strain>
    </source>
</reference>
<dbReference type="InterPro" id="IPR036388">
    <property type="entry name" value="WH-like_DNA-bd_sf"/>
</dbReference>
<organism evidence="5 6">
    <name type="scientific">Thermosinus carboxydivorans Nor1</name>
    <dbReference type="NCBI Taxonomy" id="401526"/>
    <lineage>
        <taxon>Bacteria</taxon>
        <taxon>Bacillati</taxon>
        <taxon>Bacillota</taxon>
        <taxon>Negativicutes</taxon>
        <taxon>Selenomonadales</taxon>
        <taxon>Sporomusaceae</taxon>
        <taxon>Thermosinus</taxon>
    </lineage>
</organism>
<dbReference type="OrthoDB" id="9798835at2"/>
<dbReference type="InterPro" id="IPR001845">
    <property type="entry name" value="HTH_ArsR_DNA-bd_dom"/>
</dbReference>
<evidence type="ECO:0000256" key="3">
    <source>
        <dbReference type="ARBA" id="ARBA00023163"/>
    </source>
</evidence>
<protein>
    <submittedName>
        <fullName evidence="5">Transcriptional regulator, ArsR family</fullName>
    </submittedName>
</protein>
<dbReference type="InterPro" id="IPR036390">
    <property type="entry name" value="WH_DNA-bd_sf"/>
</dbReference>
<dbReference type="GO" id="GO:0003677">
    <property type="term" value="F:DNA binding"/>
    <property type="evidence" value="ECO:0007669"/>
    <property type="project" value="UniProtKB-KW"/>
</dbReference>
<keyword evidence="2" id="KW-0238">DNA-binding</keyword>
<dbReference type="AlphaFoldDB" id="A1HQT0"/>
<keyword evidence="3" id="KW-0804">Transcription</keyword>
<dbReference type="Proteomes" id="UP000005139">
    <property type="component" value="Unassembled WGS sequence"/>
</dbReference>
<proteinExistence type="predicted"/>
<dbReference type="EMBL" id="AAWL01000008">
    <property type="protein sequence ID" value="EAX47641.1"/>
    <property type="molecule type" value="Genomic_DNA"/>
</dbReference>
<dbReference type="PANTHER" id="PTHR43132">
    <property type="entry name" value="ARSENICAL RESISTANCE OPERON REPRESSOR ARSR-RELATED"/>
    <property type="match status" value="1"/>
</dbReference>
<dbReference type="SUPFAM" id="SSF46785">
    <property type="entry name" value="Winged helix' DNA-binding domain"/>
    <property type="match status" value="1"/>
</dbReference>
<evidence type="ECO:0000259" key="4">
    <source>
        <dbReference type="PROSITE" id="PS50987"/>
    </source>
</evidence>
<keyword evidence="1" id="KW-0805">Transcription regulation</keyword>